<protein>
    <submittedName>
        <fullName evidence="1">Uncharacterized protein</fullName>
    </submittedName>
</protein>
<evidence type="ECO:0000313" key="1">
    <source>
        <dbReference type="EMBL" id="MBA4668741.1"/>
    </source>
</evidence>
<dbReference type="AlphaFoldDB" id="A0A7C9EFY4"/>
<reference evidence="1" key="2">
    <citation type="submission" date="2020-07" db="EMBL/GenBank/DDBJ databases">
        <authorList>
            <person name="Vera ALvarez R."/>
            <person name="Arias-Moreno D.M."/>
            <person name="Jimenez-Jacinto V."/>
            <person name="Jimenez-Bremont J.F."/>
            <person name="Swaminathan K."/>
            <person name="Moose S.P."/>
            <person name="Guerrero-Gonzalez M.L."/>
            <person name="Marino-Ramirez L."/>
            <person name="Landsman D."/>
            <person name="Rodriguez-Kessler M."/>
            <person name="Delgado-Sanchez P."/>
        </authorList>
    </citation>
    <scope>NUCLEOTIDE SEQUENCE</scope>
    <source>
        <tissue evidence="1">Cladode</tissue>
    </source>
</reference>
<sequence length="145" mass="15340">MPRSGRSVSVKGKSLGLMVAPFDLPLNWVSVSPLSIYLGAGWLSPLQAAGRPFPATALRVGGRIVASPVVTPAPCLHRLVVPDLRGVSAGGTIGTLTTFAPSGLNYLARSSLGRPRYHYGASLLHSEACLAGAFIHRHYFNDTEF</sequence>
<reference evidence="1" key="1">
    <citation type="journal article" date="2013" name="J. Plant Res.">
        <title>Effect of fungi and light on seed germination of three Opuntia species from semiarid lands of central Mexico.</title>
        <authorList>
            <person name="Delgado-Sanchez P."/>
            <person name="Jimenez-Bremont J.F."/>
            <person name="Guerrero-Gonzalez Mde L."/>
            <person name="Flores J."/>
        </authorList>
    </citation>
    <scope>NUCLEOTIDE SEQUENCE</scope>
    <source>
        <tissue evidence="1">Cladode</tissue>
    </source>
</reference>
<name>A0A7C9EFY4_OPUST</name>
<accession>A0A7C9EFY4</accession>
<dbReference type="EMBL" id="GISG01240749">
    <property type="protein sequence ID" value="MBA4668741.1"/>
    <property type="molecule type" value="Transcribed_RNA"/>
</dbReference>
<proteinExistence type="predicted"/>
<organism evidence="1">
    <name type="scientific">Opuntia streptacantha</name>
    <name type="common">Prickly pear cactus</name>
    <name type="synonym">Opuntia cardona</name>
    <dbReference type="NCBI Taxonomy" id="393608"/>
    <lineage>
        <taxon>Eukaryota</taxon>
        <taxon>Viridiplantae</taxon>
        <taxon>Streptophyta</taxon>
        <taxon>Embryophyta</taxon>
        <taxon>Tracheophyta</taxon>
        <taxon>Spermatophyta</taxon>
        <taxon>Magnoliopsida</taxon>
        <taxon>eudicotyledons</taxon>
        <taxon>Gunneridae</taxon>
        <taxon>Pentapetalae</taxon>
        <taxon>Caryophyllales</taxon>
        <taxon>Cactineae</taxon>
        <taxon>Cactaceae</taxon>
        <taxon>Opuntioideae</taxon>
        <taxon>Opuntia</taxon>
    </lineage>
</organism>